<reference evidence="1" key="1">
    <citation type="submission" date="2022-07" db="EMBL/GenBank/DDBJ databases">
        <title>Genome Sequence of Phlebia brevispora.</title>
        <authorList>
            <person name="Buettner E."/>
        </authorList>
    </citation>
    <scope>NUCLEOTIDE SEQUENCE</scope>
    <source>
        <strain evidence="1">MPL23</strain>
    </source>
</reference>
<proteinExistence type="predicted"/>
<evidence type="ECO:0000313" key="1">
    <source>
        <dbReference type="EMBL" id="KAJ3559587.1"/>
    </source>
</evidence>
<accession>A0ACC1TEW2</accession>
<comment type="caution">
    <text evidence="1">The sequence shown here is derived from an EMBL/GenBank/DDBJ whole genome shotgun (WGS) entry which is preliminary data.</text>
</comment>
<sequence length="112" mass="11056">MFHSIVVIVVLAASAAVHATPATLFSRSQCDTGSVSCCNSVQPAGSDAANDALSGLLNIPVGLGVPIGLDCTPINVIGEGSGANCNASPVCCENNYNGGLIGISCVPILLQG</sequence>
<name>A0ACC1TEW2_9APHY</name>
<protein>
    <submittedName>
        <fullName evidence="1">Uncharacterized protein</fullName>
    </submittedName>
</protein>
<organism evidence="1 2">
    <name type="scientific">Phlebia brevispora</name>
    <dbReference type="NCBI Taxonomy" id="194682"/>
    <lineage>
        <taxon>Eukaryota</taxon>
        <taxon>Fungi</taxon>
        <taxon>Dikarya</taxon>
        <taxon>Basidiomycota</taxon>
        <taxon>Agaricomycotina</taxon>
        <taxon>Agaricomycetes</taxon>
        <taxon>Polyporales</taxon>
        <taxon>Meruliaceae</taxon>
        <taxon>Phlebia</taxon>
    </lineage>
</organism>
<gene>
    <name evidence="1" type="ORF">NM688_g261</name>
</gene>
<dbReference type="EMBL" id="JANHOG010000018">
    <property type="protein sequence ID" value="KAJ3559587.1"/>
    <property type="molecule type" value="Genomic_DNA"/>
</dbReference>
<evidence type="ECO:0000313" key="2">
    <source>
        <dbReference type="Proteomes" id="UP001148662"/>
    </source>
</evidence>
<dbReference type="Proteomes" id="UP001148662">
    <property type="component" value="Unassembled WGS sequence"/>
</dbReference>
<keyword evidence="2" id="KW-1185">Reference proteome</keyword>